<dbReference type="AlphaFoldDB" id="Q080H6"/>
<feature type="chain" id="PRO_5004166330" evidence="1">
    <location>
        <begin position="21"/>
        <end position="146"/>
    </location>
</feature>
<evidence type="ECO:0000313" key="3">
    <source>
        <dbReference type="Proteomes" id="UP000000684"/>
    </source>
</evidence>
<dbReference type="EMBL" id="CP000447">
    <property type="protein sequence ID" value="ABI72339.1"/>
    <property type="molecule type" value="Genomic_DNA"/>
</dbReference>
<evidence type="ECO:0000313" key="2">
    <source>
        <dbReference type="EMBL" id="ABI72339.1"/>
    </source>
</evidence>
<organism evidence="2 3">
    <name type="scientific">Shewanella frigidimarina (strain NCIMB 400)</name>
    <dbReference type="NCBI Taxonomy" id="318167"/>
    <lineage>
        <taxon>Bacteria</taxon>
        <taxon>Pseudomonadati</taxon>
        <taxon>Pseudomonadota</taxon>
        <taxon>Gammaproteobacteria</taxon>
        <taxon>Alteromonadales</taxon>
        <taxon>Shewanellaceae</taxon>
        <taxon>Shewanella</taxon>
    </lineage>
</organism>
<feature type="signal peptide" evidence="1">
    <location>
        <begin position="1"/>
        <end position="20"/>
    </location>
</feature>
<dbReference type="RefSeq" id="WP_011637948.1">
    <property type="nucleotide sequence ID" value="NC_008345.1"/>
</dbReference>
<evidence type="ECO:0000256" key="1">
    <source>
        <dbReference type="SAM" id="SignalP"/>
    </source>
</evidence>
<keyword evidence="1" id="KW-0732">Signal</keyword>
<dbReference type="HOGENOM" id="CLU_137400_0_0_6"/>
<dbReference type="OrthoDB" id="5508986at2"/>
<sequence length="146" mass="16051" precursor="true">MKLISTIILIAAVMSPHTSASTVSATQQLGVCLTDSMNGKERKNLAKWIYFGMSQHSTIKPYSNVSDANLDQMNKYVGELITRLITKDCKEISNKAMEENSAAFESAFSIVGKVAMQELMTESSVSQSLGVFEKYLDTEKIEAALK</sequence>
<proteinExistence type="predicted"/>
<dbReference type="GeneID" id="41837860"/>
<reference evidence="2 3" key="1">
    <citation type="submission" date="2006-08" db="EMBL/GenBank/DDBJ databases">
        <title>Complete sequence of Shewanella frigidimarina NCIMB 400.</title>
        <authorList>
            <consortium name="US DOE Joint Genome Institute"/>
            <person name="Copeland A."/>
            <person name="Lucas S."/>
            <person name="Lapidus A."/>
            <person name="Barry K."/>
            <person name="Detter J.C."/>
            <person name="Glavina del Rio T."/>
            <person name="Hammon N."/>
            <person name="Israni S."/>
            <person name="Dalin E."/>
            <person name="Tice H."/>
            <person name="Pitluck S."/>
            <person name="Fredrickson J.K."/>
            <person name="Kolker E."/>
            <person name="McCuel L.A."/>
            <person name="DiChristina T."/>
            <person name="Nealson K.H."/>
            <person name="Newman D."/>
            <person name="Tiedje J.M."/>
            <person name="Zhou J."/>
            <person name="Romine M.F."/>
            <person name="Culley D.E."/>
            <person name="Serres M."/>
            <person name="Chertkov O."/>
            <person name="Brettin T."/>
            <person name="Bruce D."/>
            <person name="Han C."/>
            <person name="Tapia R."/>
            <person name="Gilna P."/>
            <person name="Schmutz J."/>
            <person name="Larimer F."/>
            <person name="Land M."/>
            <person name="Hauser L."/>
            <person name="Kyrpides N."/>
            <person name="Mikhailova N."/>
            <person name="Richardson P."/>
        </authorList>
    </citation>
    <scope>NUCLEOTIDE SEQUENCE [LARGE SCALE GENOMIC DNA]</scope>
    <source>
        <strain evidence="2 3">NCIMB 400</strain>
    </source>
</reference>
<gene>
    <name evidence="2" type="ordered locus">Sfri_2494</name>
</gene>
<dbReference type="Proteomes" id="UP000000684">
    <property type="component" value="Chromosome"/>
</dbReference>
<keyword evidence="3" id="KW-1185">Reference proteome</keyword>
<dbReference type="KEGG" id="sfr:Sfri_2494"/>
<dbReference type="eggNOG" id="ENOG50333BE">
    <property type="taxonomic scope" value="Bacteria"/>
</dbReference>
<name>Q080H6_SHEFN</name>
<protein>
    <submittedName>
        <fullName evidence="2">Uncharacterized protein</fullName>
    </submittedName>
</protein>
<accession>Q080H6</accession>